<name>A0A097AT15_THEKI</name>
<keyword evidence="4" id="KW-1185">Reference proteome</keyword>
<accession>A0A097AT15</accession>
<keyword evidence="1" id="KW-1133">Transmembrane helix</keyword>
<evidence type="ECO:0000313" key="4">
    <source>
        <dbReference type="Proteomes" id="UP000029669"/>
    </source>
</evidence>
<organism evidence="3 4">
    <name type="scientific">Thermoanaerobacter kivui</name>
    <name type="common">Acetogenium kivui</name>
    <dbReference type="NCBI Taxonomy" id="2325"/>
    <lineage>
        <taxon>Bacteria</taxon>
        <taxon>Bacillati</taxon>
        <taxon>Bacillota</taxon>
        <taxon>Clostridia</taxon>
        <taxon>Thermoanaerobacterales</taxon>
        <taxon>Thermoanaerobacteraceae</taxon>
        <taxon>Thermoanaerobacter</taxon>
    </lineage>
</organism>
<dbReference type="AlphaFoldDB" id="A0A097AT15"/>
<evidence type="ECO:0000256" key="1">
    <source>
        <dbReference type="SAM" id="Phobius"/>
    </source>
</evidence>
<protein>
    <submittedName>
        <fullName evidence="3">FHA domain-containing protein</fullName>
    </submittedName>
</protein>
<dbReference type="KEGG" id="tki:TKV_c17980"/>
<feature type="domain" description="FHA" evidence="2">
    <location>
        <begin position="62"/>
        <end position="111"/>
    </location>
</feature>
<dbReference type="Gene3D" id="2.60.200.20">
    <property type="match status" value="1"/>
</dbReference>
<dbReference type="STRING" id="2325.TKV_c17980"/>
<keyword evidence="1" id="KW-0812">Transmembrane</keyword>
<dbReference type="RefSeq" id="WP_003869421.1">
    <property type="nucleotide sequence ID" value="NZ_CP009170.1"/>
</dbReference>
<reference evidence="4" key="1">
    <citation type="journal article" date="2015" name="Genome Announc.">
        <title>Whole-Genome Sequences of 80 Environmental and Clinical Isolates of Burkholderia pseudomallei.</title>
        <authorList>
            <person name="Johnson S.L."/>
            <person name="Baker A.L."/>
            <person name="Chain P.S."/>
            <person name="Currie B.J."/>
            <person name="Daligault H.E."/>
            <person name="Davenport K.W."/>
            <person name="Davis C.B."/>
            <person name="Inglis T.J."/>
            <person name="Kaestli M."/>
            <person name="Koren S."/>
            <person name="Mayo M."/>
            <person name="Merritt A.J."/>
            <person name="Price E.P."/>
            <person name="Sarovich D.S."/>
            <person name="Warner J."/>
            <person name="Rosovitz M.J."/>
        </authorList>
    </citation>
    <scope>NUCLEOTIDE SEQUENCE [LARGE SCALE GENOMIC DNA]</scope>
    <source>
        <strain evidence="4">DSM 2030</strain>
    </source>
</reference>
<dbReference type="EMBL" id="CP009170">
    <property type="protein sequence ID" value="AIS52949.1"/>
    <property type="molecule type" value="Genomic_DNA"/>
</dbReference>
<dbReference type="SMART" id="SM00240">
    <property type="entry name" value="FHA"/>
    <property type="match status" value="1"/>
</dbReference>
<dbReference type="SUPFAM" id="SSF49879">
    <property type="entry name" value="SMAD/FHA domain"/>
    <property type="match status" value="1"/>
</dbReference>
<dbReference type="InterPro" id="IPR000253">
    <property type="entry name" value="FHA_dom"/>
</dbReference>
<evidence type="ECO:0000259" key="2">
    <source>
        <dbReference type="PROSITE" id="PS50006"/>
    </source>
</evidence>
<dbReference type="InterPro" id="IPR050923">
    <property type="entry name" value="Cell_Proc_Reg/RNA_Proc"/>
</dbReference>
<dbReference type="CDD" id="cd00060">
    <property type="entry name" value="FHA"/>
    <property type="match status" value="1"/>
</dbReference>
<dbReference type="PANTHER" id="PTHR23308">
    <property type="entry name" value="NUCLEAR INHIBITOR OF PROTEIN PHOSPHATASE-1"/>
    <property type="match status" value="1"/>
</dbReference>
<dbReference type="HOGENOM" id="CLU_131367_1_1_9"/>
<sequence length="134" mass="15675">MYYAIASQILKYVLIFLIYLFLYRVFKIVYMDIKGARYERQITSAKLSFLNGERTFNLFEVTTIGRSEECDIVIESPYVSARHAIIRKRGKRFYIQDLNSTNGTFVNGKRIKRIAKITNNDVITLGDVELKFIL</sequence>
<dbReference type="Pfam" id="PF00498">
    <property type="entry name" value="FHA"/>
    <property type="match status" value="1"/>
</dbReference>
<keyword evidence="1" id="KW-0472">Membrane</keyword>
<dbReference type="PROSITE" id="PS50006">
    <property type="entry name" value="FHA_DOMAIN"/>
    <property type="match status" value="1"/>
</dbReference>
<gene>
    <name evidence="3" type="ORF">TKV_c17980</name>
</gene>
<proteinExistence type="predicted"/>
<feature type="transmembrane region" description="Helical" evidence="1">
    <location>
        <begin position="12"/>
        <end position="30"/>
    </location>
</feature>
<dbReference type="InterPro" id="IPR008984">
    <property type="entry name" value="SMAD_FHA_dom_sf"/>
</dbReference>
<dbReference type="Proteomes" id="UP000029669">
    <property type="component" value="Chromosome"/>
</dbReference>
<dbReference type="eggNOG" id="COG1716">
    <property type="taxonomic scope" value="Bacteria"/>
</dbReference>
<dbReference type="OrthoDB" id="9816434at2"/>
<evidence type="ECO:0000313" key="3">
    <source>
        <dbReference type="EMBL" id="AIS52949.1"/>
    </source>
</evidence>